<feature type="compositionally biased region" description="Basic and acidic residues" evidence="1">
    <location>
        <begin position="18"/>
        <end position="38"/>
    </location>
</feature>
<feature type="compositionally biased region" description="Gly residues" evidence="1">
    <location>
        <begin position="1"/>
        <end position="11"/>
    </location>
</feature>
<keyword evidence="3" id="KW-1185">Reference proteome</keyword>
<accession>A0A1Q9DQ46</accession>
<comment type="caution">
    <text evidence="2">The sequence shown here is derived from an EMBL/GenBank/DDBJ whole genome shotgun (WGS) entry which is preliminary data.</text>
</comment>
<sequence length="932" mass="103058">MASAGSGGRGGRGGRGRGGKDNEMPRYQKTNRHQDFAQHRRTHEHKMDLKQQELDAALQREADLQSRLTAESAERSRLEQSARQSAETIAGLESFKARVTESSLANRVKILEAEQKEAIATMATLRGKIANQDAELVRRGQVEDGLTRKCSELIELNSQFKKQEQSQVVQVKDLNETIAELQKSTNDKRIENGKLHTEIYTLKQQLQHLQKSAGQSAKEPATAPASSESSKQQVPPSSDSSMQVPPSSDSKKETPQADNRRKHPWEEVYEERKKLSKTAEPPKAKSSSSSTDSAKSAAAKRKAQPKKQDWRWLEIHMVCVAAAMDIDIVLLFCGVLQAASAIQQQTSTGNFSRDPASEYAYSACLLTHSCTFTDSDGVVRTWVQRANRENGKFGLECRLCGKEFAVRFSEKAGRNSPYVEGTLVPRGLEDLLRHAGDAKKSNKRSSLHHEALEYHLSQSAEQGVGMSGPSRASYEPAICAYQVLMLVEAMLTILPCAPWLDPLAWGIGKSSTAWLFTCGDADARGKFELLKASAADEMKESLVRFADGHDSIVDVLARKTQVFCSDGERAEPLSARLAKEQMTLPNLKAVLRCSVHAATKALENSLSSDPRAKDLCDSLISAYADESSGMAGGLARALTNSLKLADLVEKESAVELAGQTDKLVSKMRLRPSDSDEDGADDENALAVEEAIVQDGAMIFFQEGAGSKRQVADLGREMIMLQPTVKHLFKNRVDGPKPWEIATRSSKNGVVTMNPYPVCFEVQKVYEEIYGAKQKGIARSILPRRVMPVLGTDKEKPSLAGLKRKQHKDMIELAELQQIAEKSAKKRRTEKHEKLERLKIMRNFRGIFEKPTRGNYCGRNGRLLQEGIVDSWCFILCLAQDDQQMYLHKSAEEDRSASAKAMGICVKVLQEVSARLADGQPSGWKIVQSKKDL</sequence>
<proteinExistence type="predicted"/>
<name>A0A1Q9DQ46_SYMMI</name>
<dbReference type="EMBL" id="LSRX01000439">
    <property type="protein sequence ID" value="OLP97299.1"/>
    <property type="molecule type" value="Genomic_DNA"/>
</dbReference>
<feature type="region of interest" description="Disordered" evidence="1">
    <location>
        <begin position="1"/>
        <end position="51"/>
    </location>
</feature>
<feature type="region of interest" description="Disordered" evidence="1">
    <location>
        <begin position="206"/>
        <end position="306"/>
    </location>
</feature>
<feature type="compositionally biased region" description="Basic and acidic residues" evidence="1">
    <location>
        <begin position="249"/>
        <end position="273"/>
    </location>
</feature>
<evidence type="ECO:0000313" key="2">
    <source>
        <dbReference type="EMBL" id="OLP97299.1"/>
    </source>
</evidence>
<dbReference type="AlphaFoldDB" id="A0A1Q9DQ46"/>
<evidence type="ECO:0000313" key="3">
    <source>
        <dbReference type="Proteomes" id="UP000186817"/>
    </source>
</evidence>
<evidence type="ECO:0000256" key="1">
    <source>
        <dbReference type="SAM" id="MobiDB-lite"/>
    </source>
</evidence>
<gene>
    <name evidence="2" type="ORF">AK812_SmicGene20377</name>
</gene>
<dbReference type="Proteomes" id="UP000186817">
    <property type="component" value="Unassembled WGS sequence"/>
</dbReference>
<feature type="compositionally biased region" description="Polar residues" evidence="1">
    <location>
        <begin position="206"/>
        <end position="215"/>
    </location>
</feature>
<feature type="region of interest" description="Disordered" evidence="1">
    <location>
        <begin position="63"/>
        <end position="86"/>
    </location>
</feature>
<feature type="compositionally biased region" description="Low complexity" evidence="1">
    <location>
        <begin position="216"/>
        <end position="248"/>
    </location>
</feature>
<organism evidence="2 3">
    <name type="scientific">Symbiodinium microadriaticum</name>
    <name type="common">Dinoflagellate</name>
    <name type="synonym">Zooxanthella microadriatica</name>
    <dbReference type="NCBI Taxonomy" id="2951"/>
    <lineage>
        <taxon>Eukaryota</taxon>
        <taxon>Sar</taxon>
        <taxon>Alveolata</taxon>
        <taxon>Dinophyceae</taxon>
        <taxon>Suessiales</taxon>
        <taxon>Symbiodiniaceae</taxon>
        <taxon>Symbiodinium</taxon>
    </lineage>
</organism>
<protein>
    <submittedName>
        <fullName evidence="2">Uncharacterized protein</fullName>
    </submittedName>
</protein>
<feature type="compositionally biased region" description="Low complexity" evidence="1">
    <location>
        <begin position="278"/>
        <end position="297"/>
    </location>
</feature>
<dbReference type="OrthoDB" id="425217at2759"/>
<reference evidence="2 3" key="1">
    <citation type="submission" date="2016-02" db="EMBL/GenBank/DDBJ databases">
        <title>Genome analysis of coral dinoflagellate symbionts highlights evolutionary adaptations to a symbiotic lifestyle.</title>
        <authorList>
            <person name="Aranda M."/>
            <person name="Li Y."/>
            <person name="Liew Y.J."/>
            <person name="Baumgarten S."/>
            <person name="Simakov O."/>
            <person name="Wilson M."/>
            <person name="Piel J."/>
            <person name="Ashoor H."/>
            <person name="Bougouffa S."/>
            <person name="Bajic V.B."/>
            <person name="Ryu T."/>
            <person name="Ravasi T."/>
            <person name="Bayer T."/>
            <person name="Micklem G."/>
            <person name="Kim H."/>
            <person name="Bhak J."/>
            <person name="Lajeunesse T.C."/>
            <person name="Voolstra C.R."/>
        </authorList>
    </citation>
    <scope>NUCLEOTIDE SEQUENCE [LARGE SCALE GENOMIC DNA]</scope>
    <source>
        <strain evidence="2 3">CCMP2467</strain>
    </source>
</reference>